<dbReference type="PRINTS" id="PR01021">
    <property type="entry name" value="OMPADOMAIN"/>
</dbReference>
<dbReference type="Gene3D" id="3.30.1330.60">
    <property type="entry name" value="OmpA-like domain"/>
    <property type="match status" value="1"/>
</dbReference>
<reference evidence="8" key="1">
    <citation type="journal article" date="2014" name="Int. J. Syst. Evol. Microbiol.">
        <title>Complete genome sequence of Corynebacterium casei LMG S-19264T (=DSM 44701T), isolated from a smear-ripened cheese.</title>
        <authorList>
            <consortium name="US DOE Joint Genome Institute (JGI-PGF)"/>
            <person name="Walter F."/>
            <person name="Albersmeier A."/>
            <person name="Kalinowski J."/>
            <person name="Ruckert C."/>
        </authorList>
    </citation>
    <scope>NUCLEOTIDE SEQUENCE</scope>
    <source>
        <strain evidence="8">JCM 13306</strain>
    </source>
</reference>
<evidence type="ECO:0000259" key="7">
    <source>
        <dbReference type="PROSITE" id="PS51123"/>
    </source>
</evidence>
<dbReference type="InterPro" id="IPR050330">
    <property type="entry name" value="Bact_OuterMem_StrucFunc"/>
</dbReference>
<accession>A0A919KHW3</accession>
<dbReference type="SUPFAM" id="SSF103088">
    <property type="entry name" value="OmpA-like"/>
    <property type="match status" value="1"/>
</dbReference>
<dbReference type="InterPro" id="IPR045372">
    <property type="entry name" value="YidB"/>
</dbReference>
<evidence type="ECO:0000256" key="6">
    <source>
        <dbReference type="SAM" id="Phobius"/>
    </source>
</evidence>
<dbReference type="InterPro" id="IPR006665">
    <property type="entry name" value="OmpA-like"/>
</dbReference>
<feature type="transmembrane region" description="Helical" evidence="6">
    <location>
        <begin position="184"/>
        <end position="201"/>
    </location>
</feature>
<protein>
    <recommendedName>
        <fullName evidence="7">OmpA-like domain-containing protein</fullName>
    </recommendedName>
</protein>
<evidence type="ECO:0000256" key="1">
    <source>
        <dbReference type="ARBA" id="ARBA00004442"/>
    </source>
</evidence>
<dbReference type="PANTHER" id="PTHR30329">
    <property type="entry name" value="STATOR ELEMENT OF FLAGELLAR MOTOR COMPLEX"/>
    <property type="match status" value="1"/>
</dbReference>
<dbReference type="EMBL" id="BNBA01000008">
    <property type="protein sequence ID" value="GHH51317.1"/>
    <property type="molecule type" value="Genomic_DNA"/>
</dbReference>
<dbReference type="InterPro" id="IPR006664">
    <property type="entry name" value="OMP_bac"/>
</dbReference>
<evidence type="ECO:0000256" key="3">
    <source>
        <dbReference type="ARBA" id="ARBA00023237"/>
    </source>
</evidence>
<feature type="region of interest" description="Disordered" evidence="5">
    <location>
        <begin position="209"/>
        <end position="244"/>
    </location>
</feature>
<dbReference type="InterPro" id="IPR036737">
    <property type="entry name" value="OmpA-like_sf"/>
</dbReference>
<comment type="caution">
    <text evidence="8">The sequence shown here is derived from an EMBL/GenBank/DDBJ whole genome shotgun (WGS) entry which is preliminary data.</text>
</comment>
<evidence type="ECO:0000313" key="9">
    <source>
        <dbReference type="Proteomes" id="UP000623958"/>
    </source>
</evidence>
<dbReference type="InterPro" id="IPR027405">
    <property type="entry name" value="YidB-like"/>
</dbReference>
<evidence type="ECO:0000313" key="8">
    <source>
        <dbReference type="EMBL" id="GHH51317.1"/>
    </source>
</evidence>
<dbReference type="Proteomes" id="UP000623958">
    <property type="component" value="Unassembled WGS sequence"/>
</dbReference>
<keyword evidence="9" id="KW-1185">Reference proteome</keyword>
<sequence>MFDSLMEDVAGRTGLSADKARQLLGALTALIFDEKQGGFAGFIDRFRQKGLGELVQSWVGTGPNQPITPAQVQDVFGAPLIGGIASRLGLDSAATAGAIGGALPGLVDRLSADGQVPAGLPDTLKGWVASAGDWLGDLGSHGWGALAGGAAAVGGARAAGHSAGAGARAVADAARQTGRGTGRLLPWLLLAAAIIVAFLLLRSCHRPAEPAGSASSATESAAPPAPASPAATAGAPAPGTAPASTAHAALDFGKDKLAVSGELGSDAERTRLMDALRKAYGASAVDGDLKVAAGLAPAPWLDKLVAALPSLRIPGLSLGLEGNRVDIKSGGLPEAERFAASQAVRDAFGGFDITGQWDRASAALDALTPQSSPEDLAKALNLLTIGFATGSATITADSAETLERAATAIAAMPAGTRIEVGGHTDNTGNAAANLKLSQDRADAVQRKLVELGAPADRLAAKGYGQDAPVADNATEEGRAQNRRMIFTVLK</sequence>
<keyword evidence="2 4" id="KW-0472">Membrane</keyword>
<evidence type="ECO:0000256" key="5">
    <source>
        <dbReference type="SAM" id="MobiDB-lite"/>
    </source>
</evidence>
<evidence type="ECO:0000256" key="4">
    <source>
        <dbReference type="PROSITE-ProRule" id="PRU00473"/>
    </source>
</evidence>
<keyword evidence="6" id="KW-1133">Transmembrane helix</keyword>
<name>A0A919KHW3_9XANT</name>
<dbReference type="SUPFAM" id="SSF140804">
    <property type="entry name" value="YidB-like"/>
    <property type="match status" value="1"/>
</dbReference>
<dbReference type="Gene3D" id="3.40.1520.20">
    <property type="match status" value="1"/>
</dbReference>
<keyword evidence="6" id="KW-0812">Transmembrane</keyword>
<dbReference type="PANTHER" id="PTHR30329:SF21">
    <property type="entry name" value="LIPOPROTEIN YIAD-RELATED"/>
    <property type="match status" value="1"/>
</dbReference>
<feature type="domain" description="OmpA-like" evidence="7">
    <location>
        <begin position="374"/>
        <end position="490"/>
    </location>
</feature>
<dbReference type="RefSeq" id="WP_434028889.1">
    <property type="nucleotide sequence ID" value="NZ_BNBA01000008.1"/>
</dbReference>
<reference evidence="8" key="2">
    <citation type="submission" date="2020-09" db="EMBL/GenBank/DDBJ databases">
        <authorList>
            <person name="Sun Q."/>
            <person name="Ohkuma M."/>
        </authorList>
    </citation>
    <scope>NUCLEOTIDE SEQUENCE</scope>
    <source>
        <strain evidence="8">JCM 13306</strain>
    </source>
</reference>
<dbReference type="Gene3D" id="1.10.10.690">
    <property type="entry name" value="YidB-like"/>
    <property type="match status" value="1"/>
</dbReference>
<evidence type="ECO:0000256" key="2">
    <source>
        <dbReference type="ARBA" id="ARBA00023136"/>
    </source>
</evidence>
<dbReference type="Pfam" id="PF20159">
    <property type="entry name" value="YidB"/>
    <property type="match status" value="1"/>
</dbReference>
<dbReference type="GO" id="GO:0009279">
    <property type="term" value="C:cell outer membrane"/>
    <property type="evidence" value="ECO:0007669"/>
    <property type="project" value="UniProtKB-SubCell"/>
</dbReference>
<gene>
    <name evidence="8" type="ORF">GCM10009090_13410</name>
</gene>
<proteinExistence type="predicted"/>
<comment type="subcellular location">
    <subcellularLocation>
        <location evidence="1">Cell outer membrane</location>
    </subcellularLocation>
</comment>
<dbReference type="CDD" id="cd07185">
    <property type="entry name" value="OmpA_C-like"/>
    <property type="match status" value="1"/>
</dbReference>
<dbReference type="AlphaFoldDB" id="A0A919KHW3"/>
<dbReference type="PROSITE" id="PS51123">
    <property type="entry name" value="OMPA_2"/>
    <property type="match status" value="1"/>
</dbReference>
<organism evidence="8 9">
    <name type="scientific">Xanthomonas boreopolis</name>
    <dbReference type="NCBI Taxonomy" id="86183"/>
    <lineage>
        <taxon>Bacteria</taxon>
        <taxon>Pseudomonadati</taxon>
        <taxon>Pseudomonadota</taxon>
        <taxon>Gammaproteobacteria</taxon>
        <taxon>Lysobacterales</taxon>
        <taxon>Lysobacteraceae</taxon>
        <taxon>Xanthomonas</taxon>
    </lineage>
</organism>
<dbReference type="Pfam" id="PF00691">
    <property type="entry name" value="OmpA"/>
    <property type="match status" value="1"/>
</dbReference>
<keyword evidence="3" id="KW-0998">Cell outer membrane</keyword>